<protein>
    <submittedName>
        <fullName evidence="1">Uncharacterized protein</fullName>
    </submittedName>
</protein>
<name>A0A517ZKA7_9PLAN</name>
<dbReference type="EMBL" id="CP036276">
    <property type="protein sequence ID" value="QDU42876.1"/>
    <property type="molecule type" value="Genomic_DNA"/>
</dbReference>
<evidence type="ECO:0000313" key="1">
    <source>
        <dbReference type="EMBL" id="QDU42876.1"/>
    </source>
</evidence>
<proteinExistence type="predicted"/>
<dbReference type="AlphaFoldDB" id="A0A517ZKA7"/>
<organism evidence="1 2">
    <name type="scientific">Symmachiella dynata</name>
    <dbReference type="NCBI Taxonomy" id="2527995"/>
    <lineage>
        <taxon>Bacteria</taxon>
        <taxon>Pseudomonadati</taxon>
        <taxon>Planctomycetota</taxon>
        <taxon>Planctomycetia</taxon>
        <taxon>Planctomycetales</taxon>
        <taxon>Planctomycetaceae</taxon>
        <taxon>Symmachiella</taxon>
    </lineage>
</organism>
<sequence length="267" mass="31391">MEPLDIPQLNWNDYSRNDAVAAALQDLRRVTSRKIYLHSRSLVPGVPESFYCAWSIAIHIFIDEFSSRVNHSIVHELLHGILVEEGYHKISARLPISVNQILSNELQHPEIFRRMENYRLNMALYWPHWDGQMRSKLDEMKSQVLDPHAEFAHFPRLFTWFFFQQVSKPYLTVYRDHHPHVFQAAQTAYDDTRRIGFADVYSQRKSIEIFKNHWSQFCGRHLPKDKFGLELTDQLRGAAIKPLIDFERNRAGTDIIALLKNHGLRPS</sequence>
<dbReference type="KEGG" id="sdyn:Mal52_13450"/>
<dbReference type="RefSeq" id="WP_145374879.1">
    <property type="nucleotide sequence ID" value="NZ_CP036276.1"/>
</dbReference>
<dbReference type="Proteomes" id="UP000319383">
    <property type="component" value="Chromosome"/>
</dbReference>
<keyword evidence="2" id="KW-1185">Reference proteome</keyword>
<evidence type="ECO:0000313" key="2">
    <source>
        <dbReference type="Proteomes" id="UP000319383"/>
    </source>
</evidence>
<reference evidence="1 2" key="1">
    <citation type="submission" date="2019-02" db="EMBL/GenBank/DDBJ databases">
        <title>Deep-cultivation of Planctomycetes and their phenomic and genomic characterization uncovers novel biology.</title>
        <authorList>
            <person name="Wiegand S."/>
            <person name="Jogler M."/>
            <person name="Boedeker C."/>
            <person name="Pinto D."/>
            <person name="Vollmers J."/>
            <person name="Rivas-Marin E."/>
            <person name="Kohn T."/>
            <person name="Peeters S.H."/>
            <person name="Heuer A."/>
            <person name="Rast P."/>
            <person name="Oberbeckmann S."/>
            <person name="Bunk B."/>
            <person name="Jeske O."/>
            <person name="Meyerdierks A."/>
            <person name="Storesund J.E."/>
            <person name="Kallscheuer N."/>
            <person name="Luecker S."/>
            <person name="Lage O.M."/>
            <person name="Pohl T."/>
            <person name="Merkel B.J."/>
            <person name="Hornburger P."/>
            <person name="Mueller R.-W."/>
            <person name="Bruemmer F."/>
            <person name="Labrenz M."/>
            <person name="Spormann A.M."/>
            <person name="Op den Camp H."/>
            <person name="Overmann J."/>
            <person name="Amann R."/>
            <person name="Jetten M.S.M."/>
            <person name="Mascher T."/>
            <person name="Medema M.H."/>
            <person name="Devos D.P."/>
            <person name="Kaster A.-K."/>
            <person name="Ovreas L."/>
            <person name="Rohde M."/>
            <person name="Galperin M.Y."/>
            <person name="Jogler C."/>
        </authorList>
    </citation>
    <scope>NUCLEOTIDE SEQUENCE [LARGE SCALE GENOMIC DNA]</scope>
    <source>
        <strain evidence="1 2">Mal52</strain>
    </source>
</reference>
<gene>
    <name evidence="1" type="ORF">Mal52_13450</name>
</gene>
<accession>A0A517ZKA7</accession>